<dbReference type="SUPFAM" id="SSF49785">
    <property type="entry name" value="Galactose-binding domain-like"/>
    <property type="match status" value="1"/>
</dbReference>
<dbReference type="PATRIC" id="fig|1445510.3.peg.2940"/>
<gene>
    <name evidence="5" type="ORF">YC6258_02971</name>
</gene>
<evidence type="ECO:0000256" key="2">
    <source>
        <dbReference type="ARBA" id="ARBA00023239"/>
    </source>
</evidence>
<dbReference type="InterPro" id="IPR013783">
    <property type="entry name" value="Ig-like_fold"/>
</dbReference>
<dbReference type="STRING" id="1445510.YC6258_02971"/>
<evidence type="ECO:0000259" key="4">
    <source>
        <dbReference type="PROSITE" id="PS50853"/>
    </source>
</evidence>
<dbReference type="SMART" id="SM00060">
    <property type="entry name" value="FN3"/>
    <property type="match status" value="1"/>
</dbReference>
<dbReference type="SUPFAM" id="SSF49265">
    <property type="entry name" value="Fibronectin type III"/>
    <property type="match status" value="1"/>
</dbReference>
<dbReference type="GO" id="GO:0042597">
    <property type="term" value="C:periplasmic space"/>
    <property type="evidence" value="ECO:0007669"/>
    <property type="project" value="InterPro"/>
</dbReference>
<name>A0A0C5VX33_9GAMM</name>
<dbReference type="Gene3D" id="2.60.40.10">
    <property type="entry name" value="Immunoglobulins"/>
    <property type="match status" value="1"/>
</dbReference>
<proteinExistence type="predicted"/>
<evidence type="ECO:0000313" key="6">
    <source>
        <dbReference type="Proteomes" id="UP000032266"/>
    </source>
</evidence>
<feature type="domain" description="F5/8 type C" evidence="3">
    <location>
        <begin position="583"/>
        <end position="732"/>
    </location>
</feature>
<dbReference type="Pfam" id="PF05426">
    <property type="entry name" value="Alginate_lyase"/>
    <property type="match status" value="1"/>
</dbReference>
<dbReference type="InterPro" id="IPR008397">
    <property type="entry name" value="Alginate_lyase_dom"/>
</dbReference>
<dbReference type="Gene3D" id="2.60.120.260">
    <property type="entry name" value="Galactose-binding domain-like"/>
    <property type="match status" value="1"/>
</dbReference>
<dbReference type="InterPro" id="IPR000421">
    <property type="entry name" value="FA58C"/>
</dbReference>
<evidence type="ECO:0000256" key="1">
    <source>
        <dbReference type="ARBA" id="ARBA00022729"/>
    </source>
</evidence>
<keyword evidence="1" id="KW-0732">Signal</keyword>
<dbReference type="KEGG" id="gsn:YC6258_02971"/>
<dbReference type="PROSITE" id="PS50853">
    <property type="entry name" value="FN3"/>
    <property type="match status" value="1"/>
</dbReference>
<dbReference type="EMBL" id="CP007142">
    <property type="protein sequence ID" value="AJQ95009.1"/>
    <property type="molecule type" value="Genomic_DNA"/>
</dbReference>
<feature type="domain" description="Fibronectin type-III" evidence="4">
    <location>
        <begin position="509"/>
        <end position="599"/>
    </location>
</feature>
<evidence type="ECO:0000313" key="5">
    <source>
        <dbReference type="EMBL" id="AJQ95009.1"/>
    </source>
</evidence>
<keyword evidence="6" id="KW-1185">Reference proteome</keyword>
<dbReference type="Pfam" id="PF00754">
    <property type="entry name" value="F5_F8_type_C"/>
    <property type="match status" value="1"/>
</dbReference>
<dbReference type="Proteomes" id="UP000032266">
    <property type="component" value="Chromosome"/>
</dbReference>
<sequence>MGGPFEKVSRSPNENLWPWRNDVVAIWNLARMWYFTQNDDYAIKARDILLAWATTQTEFSGRESMLDLGDYAYMLVGGAEILRGTWSDWTETDTATIKRYFKEVLMPASNPYGEHQFGAANKGALALVSLGLMAIFNDDVEVLDSVVYQTRTLAHIGLRNSNDIGMLGDYLRDQGHAHGQLRALVMLAEALWSQGIDIYADFDNRLLSAGEYFARVNELVSTTALPFGTTDAYYIADNTNRGWRGGGGGNIPLNQIYDAYVLRKGLQAPFIAQRRRWMPVDSTSFMFLKETDSSTATPGPELPIPSTTSITTGFNSIDIGGAVPAGKANYESGLGVWMVEGGGDEIWSTNDSCHFVYKAISGNSAIIAKVESVENTSLSAKAGVMMRTSLEQGAPRAWMAVSNRGQVEQNMPNLAVYGGANYGNKALDIPDFNASYRVKLERMGNIITGYVSPDGTNWAATDVGRIDGPVPDTIYVGLVVSSVANGMLNHSAFSNVQITGGDGAALTVSPAAPAALIASPGDGVVPLRWQSSFGAVSYTVNRATSQGGPYSTIASNIKGSSYTDTSVTNGTTYYYTVTATNSAGTSDRSPEDSATPARQLVNIATGGVANDSANDQSNAGAVFDHNSATEWFYSGVTGWLEYDFGHQEVVKYYSLISASDKVTRDPKDWQLQGSNNGSTWTTLDTQSNQSFTERFEIKTYTIASPAPYQYYRLNISANNGDTDFVGLGEFGLFTEVQQ</sequence>
<organism evidence="5 6">
    <name type="scientific">Gynuella sunshinyii YC6258</name>
    <dbReference type="NCBI Taxonomy" id="1445510"/>
    <lineage>
        <taxon>Bacteria</taxon>
        <taxon>Pseudomonadati</taxon>
        <taxon>Pseudomonadota</taxon>
        <taxon>Gammaproteobacteria</taxon>
        <taxon>Oceanospirillales</taxon>
        <taxon>Saccharospirillaceae</taxon>
        <taxon>Gynuella</taxon>
    </lineage>
</organism>
<dbReference type="InterPro" id="IPR036116">
    <property type="entry name" value="FN3_sf"/>
</dbReference>
<dbReference type="GO" id="GO:0016829">
    <property type="term" value="F:lyase activity"/>
    <property type="evidence" value="ECO:0007669"/>
    <property type="project" value="UniProtKB-KW"/>
</dbReference>
<dbReference type="Gene3D" id="1.50.10.100">
    <property type="entry name" value="Chondroitin AC/alginate lyase"/>
    <property type="match status" value="1"/>
</dbReference>
<dbReference type="InterPro" id="IPR008979">
    <property type="entry name" value="Galactose-bd-like_sf"/>
</dbReference>
<reference evidence="5 6" key="1">
    <citation type="submission" date="2014-01" db="EMBL/GenBank/DDBJ databases">
        <title>Full genme sequencing of cellulolytic bacterium Gynuella sunshinyii YC6258T gen. nov., sp. nov.</title>
        <authorList>
            <person name="Khan H."/>
            <person name="Chung E.J."/>
            <person name="Chung Y.R."/>
        </authorList>
    </citation>
    <scope>NUCLEOTIDE SEQUENCE [LARGE SCALE GENOMIC DNA]</scope>
    <source>
        <strain evidence="5 6">YC6258</strain>
    </source>
</reference>
<protein>
    <submittedName>
        <fullName evidence="5">Fibronectin type 3 domain-containing protein</fullName>
    </submittedName>
</protein>
<accession>A0A0C5VX33</accession>
<dbReference type="PROSITE" id="PS50022">
    <property type="entry name" value="FA58C_3"/>
    <property type="match status" value="1"/>
</dbReference>
<dbReference type="Gene3D" id="2.60.120.200">
    <property type="match status" value="1"/>
</dbReference>
<dbReference type="SUPFAM" id="SSF48230">
    <property type="entry name" value="Chondroitin AC/alginate lyase"/>
    <property type="match status" value="1"/>
</dbReference>
<keyword evidence="2" id="KW-0456">Lyase</keyword>
<dbReference type="AlphaFoldDB" id="A0A0C5VX33"/>
<evidence type="ECO:0000259" key="3">
    <source>
        <dbReference type="PROSITE" id="PS50022"/>
    </source>
</evidence>
<dbReference type="HOGENOM" id="CLU_340306_0_0_6"/>
<dbReference type="InterPro" id="IPR003961">
    <property type="entry name" value="FN3_dom"/>
</dbReference>
<dbReference type="InterPro" id="IPR008929">
    <property type="entry name" value="Chondroitin_lyas"/>
</dbReference>